<reference evidence="2 3" key="1">
    <citation type="submission" date="2018-10" db="EMBL/GenBank/DDBJ databases">
        <title>Phylogenomics of Brevibacillus.</title>
        <authorList>
            <person name="Dunlap C."/>
        </authorList>
    </citation>
    <scope>NUCLEOTIDE SEQUENCE [LARGE SCALE GENOMIC DNA]</scope>
    <source>
        <strain evidence="2 3">JCM 15716</strain>
    </source>
</reference>
<comment type="caution">
    <text evidence="2">The sequence shown here is derived from an EMBL/GenBank/DDBJ whole genome shotgun (WGS) entry which is preliminary data.</text>
</comment>
<dbReference type="SUPFAM" id="SSF51338">
    <property type="entry name" value="Composite domain of metallo-dependent hydrolases"/>
    <property type="match status" value="1"/>
</dbReference>
<name>A0A3M8D0W5_9BACL</name>
<organism evidence="2 3">
    <name type="scientific">Brevibacillus fluminis</name>
    <dbReference type="NCBI Taxonomy" id="511487"/>
    <lineage>
        <taxon>Bacteria</taxon>
        <taxon>Bacillati</taxon>
        <taxon>Bacillota</taxon>
        <taxon>Bacilli</taxon>
        <taxon>Bacillales</taxon>
        <taxon>Paenibacillaceae</taxon>
        <taxon>Brevibacillus</taxon>
    </lineage>
</organism>
<gene>
    <name evidence="2" type="ORF">EDM56_26890</name>
</gene>
<dbReference type="EMBL" id="RHHQ01000024">
    <property type="protein sequence ID" value="RNB81057.1"/>
    <property type="molecule type" value="Genomic_DNA"/>
</dbReference>
<dbReference type="PANTHER" id="PTHR22642">
    <property type="entry name" value="IMIDAZOLONEPROPIONASE"/>
    <property type="match status" value="1"/>
</dbReference>
<dbReference type="AlphaFoldDB" id="A0A3M8D0W5"/>
<dbReference type="Gene3D" id="3.20.20.140">
    <property type="entry name" value="Metal-dependent hydrolases"/>
    <property type="match status" value="1"/>
</dbReference>
<dbReference type="GO" id="GO:0016810">
    <property type="term" value="F:hydrolase activity, acting on carbon-nitrogen (but not peptide) bonds"/>
    <property type="evidence" value="ECO:0007669"/>
    <property type="project" value="InterPro"/>
</dbReference>
<protein>
    <submittedName>
        <fullName evidence="2">Amidohydrolase</fullName>
    </submittedName>
</protein>
<keyword evidence="3" id="KW-1185">Reference proteome</keyword>
<proteinExistence type="predicted"/>
<evidence type="ECO:0000259" key="1">
    <source>
        <dbReference type="Pfam" id="PF07969"/>
    </source>
</evidence>
<dbReference type="OrthoDB" id="9802793at2"/>
<dbReference type="Pfam" id="PF07969">
    <property type="entry name" value="Amidohydro_3"/>
    <property type="match status" value="1"/>
</dbReference>
<dbReference type="Gene3D" id="3.10.310.70">
    <property type="match status" value="1"/>
</dbReference>
<accession>A0A3M8D0W5</accession>
<dbReference type="Gene3D" id="2.30.40.10">
    <property type="entry name" value="Urease, subunit C, domain 1"/>
    <property type="match status" value="1"/>
</dbReference>
<dbReference type="Proteomes" id="UP000271031">
    <property type="component" value="Unassembled WGS sequence"/>
</dbReference>
<dbReference type="CDD" id="cd01300">
    <property type="entry name" value="YtcJ_like"/>
    <property type="match status" value="1"/>
</dbReference>
<evidence type="ECO:0000313" key="2">
    <source>
        <dbReference type="EMBL" id="RNB81057.1"/>
    </source>
</evidence>
<sequence length="570" mass="62361">MGGMTSLTAKAAGAQATLVLKNGIIYTMDAEKPTAEAVAIQDGKIIFVGTSTQANAFVGATTKVIDLQGKMVSPGFLDGHTHVPGLWTSKLFAVDLTAMKTNEEFVQAVAAYRKNHPEAKIITGTGWVNGPYELKDGTNPGPKKEDLDKVVSDIPVLLRSVDGHSTWVNSKVLEMAGVTKDTKSPQGGLIEHNPDGSVRGTLRDSARNLIADVQALGNLTKEQYKEAILKYQEEMHSFGMTGVLNLSDDKGMIIEAMAELEKEGKLTMRVANAINFKPGDKPEDAVKTMQEARSKYNSDWLRVNTVKLFADGVTEGKTAYFVEPYDRHAGMGEHYHGEPIWQVDDFNRMVLALDKAGVQLHIHAIGDGAVNAAINAFENAGKTNGTHNLRHTITHVCSILDSDITRMAKLGVVASLQPFWFYKDQYFDLEKAMIGEKRALDMYPTRKMWDAGVVITGGSDFPPTPDYRPLNGIETGVTRNSPYPTEQDTDMVRNAAQGLKVQEMLQAFTKNVAFEMNRSDLGTIKVGNKADLVVLGQDITKIAPKNISETPILYTIVDGKIVFEAKQQKN</sequence>
<keyword evidence="2" id="KW-0378">Hydrolase</keyword>
<feature type="domain" description="Amidohydrolase 3" evidence="1">
    <location>
        <begin position="63"/>
        <end position="563"/>
    </location>
</feature>
<dbReference type="InterPro" id="IPR033932">
    <property type="entry name" value="YtcJ-like"/>
</dbReference>
<dbReference type="PANTHER" id="PTHR22642:SF2">
    <property type="entry name" value="PROTEIN LONG AFTER FAR-RED 3"/>
    <property type="match status" value="1"/>
</dbReference>
<dbReference type="InterPro" id="IPR013108">
    <property type="entry name" value="Amidohydro_3"/>
</dbReference>
<dbReference type="SUPFAM" id="SSF51556">
    <property type="entry name" value="Metallo-dependent hydrolases"/>
    <property type="match status" value="1"/>
</dbReference>
<dbReference type="InterPro" id="IPR011059">
    <property type="entry name" value="Metal-dep_hydrolase_composite"/>
</dbReference>
<evidence type="ECO:0000313" key="3">
    <source>
        <dbReference type="Proteomes" id="UP000271031"/>
    </source>
</evidence>
<dbReference type="InterPro" id="IPR032466">
    <property type="entry name" value="Metal_Hydrolase"/>
</dbReference>